<feature type="region of interest" description="Disordered" evidence="1">
    <location>
        <begin position="1"/>
        <end position="70"/>
    </location>
</feature>
<dbReference type="EMBL" id="BAAFSV010000005">
    <property type="protein sequence ID" value="GAB1319693.1"/>
    <property type="molecule type" value="Genomic_DNA"/>
</dbReference>
<accession>A0ABQ0GPM3</accession>
<dbReference type="GeneID" id="98180645"/>
<dbReference type="Proteomes" id="UP001628179">
    <property type="component" value="Unassembled WGS sequence"/>
</dbReference>
<reference evidence="2 3" key="1">
    <citation type="submission" date="2024-09" db="EMBL/GenBank/DDBJ databases">
        <title>Itraconazole resistance in Madurella fahalii resulting from another homologue of gene encoding cytochrome P450 14-alpha sterol demethylase (CYP51).</title>
        <authorList>
            <person name="Yoshioka I."/>
            <person name="Fahal A.H."/>
            <person name="Kaneko S."/>
            <person name="Yaguchi T."/>
        </authorList>
    </citation>
    <scope>NUCLEOTIDE SEQUENCE [LARGE SCALE GENOMIC DNA]</scope>
    <source>
        <strain evidence="2 3">IFM 68171</strain>
    </source>
</reference>
<evidence type="ECO:0000313" key="3">
    <source>
        <dbReference type="Proteomes" id="UP001628179"/>
    </source>
</evidence>
<comment type="caution">
    <text evidence="2">The sequence shown here is derived from an EMBL/GenBank/DDBJ whole genome shotgun (WGS) entry which is preliminary data.</text>
</comment>
<organism evidence="2 3">
    <name type="scientific">Madurella fahalii</name>
    <dbReference type="NCBI Taxonomy" id="1157608"/>
    <lineage>
        <taxon>Eukaryota</taxon>
        <taxon>Fungi</taxon>
        <taxon>Dikarya</taxon>
        <taxon>Ascomycota</taxon>
        <taxon>Pezizomycotina</taxon>
        <taxon>Sordariomycetes</taxon>
        <taxon>Sordariomycetidae</taxon>
        <taxon>Sordariales</taxon>
        <taxon>Sordariales incertae sedis</taxon>
        <taxon>Madurella</taxon>
    </lineage>
</organism>
<proteinExistence type="predicted"/>
<sequence length="102" mass="10752">MSSSSNAPAQPANPAAIQQDQTQTDPSSAVSDPSDLSALLLGGQGTHHAADDTAARAMSHTSEWKPALDRRQSWSAQEYKHELHRRQLQAEGGGGFSEAGKA</sequence>
<dbReference type="RefSeq" id="XP_070921423.1">
    <property type="nucleotide sequence ID" value="XM_071065322.1"/>
</dbReference>
<evidence type="ECO:0000313" key="2">
    <source>
        <dbReference type="EMBL" id="GAB1319693.1"/>
    </source>
</evidence>
<keyword evidence="3" id="KW-1185">Reference proteome</keyword>
<name>A0ABQ0GPM3_9PEZI</name>
<feature type="compositionally biased region" description="Low complexity" evidence="1">
    <location>
        <begin position="1"/>
        <end position="19"/>
    </location>
</feature>
<evidence type="ECO:0000256" key="1">
    <source>
        <dbReference type="SAM" id="MobiDB-lite"/>
    </source>
</evidence>
<gene>
    <name evidence="2" type="ORF">MFIFM68171_09903</name>
</gene>
<feature type="compositionally biased region" description="Polar residues" evidence="1">
    <location>
        <begin position="20"/>
        <end position="31"/>
    </location>
</feature>
<protein>
    <submittedName>
        <fullName evidence="2">Uncharacterized protein</fullName>
    </submittedName>
</protein>